<dbReference type="Pfam" id="PF02518">
    <property type="entry name" value="HATPase_c"/>
    <property type="match status" value="1"/>
</dbReference>
<dbReference type="InterPro" id="IPR001789">
    <property type="entry name" value="Sig_transdc_resp-reg_receiver"/>
</dbReference>
<dbReference type="Pfam" id="PF12833">
    <property type="entry name" value="HTH_18"/>
    <property type="match status" value="1"/>
</dbReference>
<dbReference type="InterPro" id="IPR011110">
    <property type="entry name" value="Reg_prop"/>
</dbReference>
<dbReference type="Pfam" id="PF00072">
    <property type="entry name" value="Response_reg"/>
    <property type="match status" value="1"/>
</dbReference>
<dbReference type="Gene3D" id="1.10.287.130">
    <property type="match status" value="1"/>
</dbReference>
<evidence type="ECO:0000259" key="11">
    <source>
        <dbReference type="PROSITE" id="PS01124"/>
    </source>
</evidence>
<feature type="modified residue" description="4-aspartylphosphate" evidence="7">
    <location>
        <position position="1134"/>
    </location>
</feature>
<dbReference type="Gene3D" id="1.10.10.60">
    <property type="entry name" value="Homeodomain-like"/>
    <property type="match status" value="1"/>
</dbReference>
<accession>A0A7K0KF99</accession>
<feature type="region of interest" description="Disordered" evidence="9">
    <location>
        <begin position="1050"/>
        <end position="1082"/>
    </location>
</feature>
<protein>
    <recommendedName>
        <fullName evidence="2">histidine kinase</fullName>
        <ecNumber evidence="2">2.7.13.3</ecNumber>
    </recommendedName>
</protein>
<keyword evidence="8" id="KW-0175">Coiled coil</keyword>
<feature type="domain" description="Response regulatory" evidence="13">
    <location>
        <begin position="1086"/>
        <end position="1201"/>
    </location>
</feature>
<dbReference type="InterPro" id="IPR036890">
    <property type="entry name" value="HATPase_C_sf"/>
</dbReference>
<dbReference type="SUPFAM" id="SSF47384">
    <property type="entry name" value="Homodimeric domain of signal transducing histidine kinase"/>
    <property type="match status" value="1"/>
</dbReference>
<name>A0A7K0KF99_9BACT</name>
<dbReference type="InterPro" id="IPR005467">
    <property type="entry name" value="His_kinase_dom"/>
</dbReference>
<evidence type="ECO:0000256" key="2">
    <source>
        <dbReference type="ARBA" id="ARBA00012438"/>
    </source>
</evidence>
<dbReference type="PANTHER" id="PTHR43547">
    <property type="entry name" value="TWO-COMPONENT HISTIDINE KINASE"/>
    <property type="match status" value="1"/>
</dbReference>
<dbReference type="InterPro" id="IPR011006">
    <property type="entry name" value="CheY-like_superfamily"/>
</dbReference>
<dbReference type="SMART" id="SM00388">
    <property type="entry name" value="HisKA"/>
    <property type="match status" value="1"/>
</dbReference>
<evidence type="ECO:0000256" key="6">
    <source>
        <dbReference type="ARBA" id="ARBA00023163"/>
    </source>
</evidence>
<keyword evidence="15" id="KW-1185">Reference proteome</keyword>
<dbReference type="SUPFAM" id="SSF46689">
    <property type="entry name" value="Homeodomain-like"/>
    <property type="match status" value="1"/>
</dbReference>
<dbReference type="Proteomes" id="UP000438914">
    <property type="component" value="Unassembled WGS sequence"/>
</dbReference>
<dbReference type="Gene3D" id="2.60.40.10">
    <property type="entry name" value="Immunoglobulins"/>
    <property type="match status" value="1"/>
</dbReference>
<dbReference type="SMART" id="SM00448">
    <property type="entry name" value="REC"/>
    <property type="match status" value="1"/>
</dbReference>
<dbReference type="Pfam" id="PF07494">
    <property type="entry name" value="Reg_prop"/>
    <property type="match status" value="2"/>
</dbReference>
<dbReference type="Gene3D" id="3.40.50.2300">
    <property type="match status" value="1"/>
</dbReference>
<evidence type="ECO:0000313" key="15">
    <source>
        <dbReference type="Proteomes" id="UP000438914"/>
    </source>
</evidence>
<gene>
    <name evidence="14" type="ORF">FYJ73_07595</name>
</gene>
<dbReference type="EMBL" id="VUNG01000016">
    <property type="protein sequence ID" value="MST84534.1"/>
    <property type="molecule type" value="Genomic_DNA"/>
</dbReference>
<dbReference type="SUPFAM" id="SSF52172">
    <property type="entry name" value="CheY-like"/>
    <property type="match status" value="1"/>
</dbReference>
<proteinExistence type="predicted"/>
<evidence type="ECO:0000256" key="10">
    <source>
        <dbReference type="SAM" id="SignalP"/>
    </source>
</evidence>
<sequence length="1335" mass="152597">MKTTHVLLSLILSLALLACSHNPDNVSENHKEQPLLLSNHISNEQINGFMEDRFGQMWISTFRGLNKYDGNTFHQYYCIDDSIGLPDNNVKCCYRDSRGQLWVATVNGPCRYNGNDGFTRVKMNVKNKNVLYMLESRDHRMFFVTMDQVYEYNDKDNSVDVRLRNIDHDSPFNVTCHLDNHNLLWIRKAKTLTAYALSTFRPVATIAIDNSSGSFLLNGHQLWISGPEGLRLFDTTLRRFMPLPPVLEHPAISNDVVSLILPYGKGDLLLNTYRHGLWFYDHRQQKIVNQSEEEFPFEAPDFNVTQIYTDSHGNLWLGSEGQGFKVVYRYKDMFNADTHLIRALNRQDVKSVAADNQHRLWIASKQKGLCVYDTQTRQLTNLQTGYSPTNSDKYDIYKVFVDHKQRLWLLTMSGISKCQYDGNRLRVLKTYPVYMPMEITEDHRGTIWVSTAGYYVCAINPENDHYTLKQVFPKTFTFIPGLLTLRNGDILLSAFAQSPMLIDRQSQELRRFTIRQEDIQACIRRSVYIPTKSFQDSKGNIWLGTVTNGLLRYDARTHRMTAIQGLSCADVSSIEEDQRGNIWVSTMDGLNKVDPRNYSITIYHEADGIGGFQFNDRASCRMADGTLVFGGTHGLTVFNPMKIVATGSPRLMFENLKVHNNIVIPGKGQPISESMETAKEINLSYRQNSFSISFAAIDYSDFKRIHYYYRLEGHDNIWTDADSNNEAHYSNLPSGNYIFRVKIVGNDSDRPLAENAIKVSIAPEPWNTWWAWCFYLLAAAAIFWYVRKARKRIEEEKRLALKAEEEREQEQRINKMNMSFFANVSHEFRTPLTMIAGPVDQLRNSSDIRPQEHRLLDIVARSVNRMLRLVNQMLDFNKLENDTLRLHVEQKDIIAELHRYLALFAMNAEEKGITIRTQGLEGSLTMWLDADKLEKIFNNLMSNAMKFTPSGGAIDVIFDTLDNGRRISLSIADTGKGIPQSELENIFKRYYQLDNQSKGTINWGSGIGLYYARELARLHHGTLSAGNRTDCTGALFTLVLPTDEGAYTEEEKRSLEPAFADIPAKTPASDVDDVTDEQDGEDKRPKILVVDDDTEVVHYLRTLLAPEYKMIYCFDAESALKAAHEERPQLILSDVVMPGMSGYELCHMIKDDLQTSHIPVILVTAKITDENKVEGLNSGADAYVTKPFAPKVLMAMIKSLLTNRERVRTILTSTTETDKDVEDVLSAQDKHFMDELYQMMEKEMANAELDVNKATEMMHVSRTKLYYKVKGLTGESPSTFFKTYKLNKAAELIKAGEHTISEIAFMTGFNTLSHFSTSFKKQFGCTPSEYGKKKY</sequence>
<evidence type="ECO:0000256" key="3">
    <source>
        <dbReference type="ARBA" id="ARBA00022553"/>
    </source>
</evidence>
<feature type="signal peptide" evidence="10">
    <location>
        <begin position="1"/>
        <end position="18"/>
    </location>
</feature>
<evidence type="ECO:0000256" key="1">
    <source>
        <dbReference type="ARBA" id="ARBA00000085"/>
    </source>
</evidence>
<dbReference type="PRINTS" id="PR00344">
    <property type="entry name" value="BCTRLSENSOR"/>
</dbReference>
<keyword evidence="10" id="KW-0732">Signal</keyword>
<feature type="domain" description="Histidine kinase" evidence="12">
    <location>
        <begin position="823"/>
        <end position="1044"/>
    </location>
</feature>
<dbReference type="PROSITE" id="PS00041">
    <property type="entry name" value="HTH_ARAC_FAMILY_1"/>
    <property type="match status" value="1"/>
</dbReference>
<dbReference type="Gene3D" id="2.130.10.10">
    <property type="entry name" value="YVTN repeat-like/Quinoprotein amine dehydrogenase"/>
    <property type="match status" value="2"/>
</dbReference>
<evidence type="ECO:0000256" key="4">
    <source>
        <dbReference type="ARBA" id="ARBA00023015"/>
    </source>
</evidence>
<dbReference type="InterPro" id="IPR009057">
    <property type="entry name" value="Homeodomain-like_sf"/>
</dbReference>
<dbReference type="GO" id="GO:0043565">
    <property type="term" value="F:sequence-specific DNA binding"/>
    <property type="evidence" value="ECO:0007669"/>
    <property type="project" value="InterPro"/>
</dbReference>
<dbReference type="InterPro" id="IPR015943">
    <property type="entry name" value="WD40/YVTN_repeat-like_dom_sf"/>
</dbReference>
<organism evidence="14 15">
    <name type="scientific">Hallella mizrahii</name>
    <dbReference type="NCBI Taxonomy" id="2606637"/>
    <lineage>
        <taxon>Bacteria</taxon>
        <taxon>Pseudomonadati</taxon>
        <taxon>Bacteroidota</taxon>
        <taxon>Bacteroidia</taxon>
        <taxon>Bacteroidales</taxon>
        <taxon>Prevotellaceae</taxon>
        <taxon>Hallella</taxon>
    </lineage>
</organism>
<dbReference type="PROSITE" id="PS51257">
    <property type="entry name" value="PROKAR_LIPOPROTEIN"/>
    <property type="match status" value="1"/>
</dbReference>
<dbReference type="Pfam" id="PF07495">
    <property type="entry name" value="Y_Y_Y"/>
    <property type="match status" value="1"/>
</dbReference>
<dbReference type="SMART" id="SM00342">
    <property type="entry name" value="HTH_ARAC"/>
    <property type="match status" value="1"/>
</dbReference>
<keyword evidence="4" id="KW-0805">Transcription regulation</keyword>
<dbReference type="GO" id="GO:0003700">
    <property type="term" value="F:DNA-binding transcription factor activity"/>
    <property type="evidence" value="ECO:0007669"/>
    <property type="project" value="InterPro"/>
</dbReference>
<keyword evidence="3 7" id="KW-0597">Phosphoprotein</keyword>
<dbReference type="Pfam" id="PF00512">
    <property type="entry name" value="HisKA"/>
    <property type="match status" value="1"/>
</dbReference>
<comment type="catalytic activity">
    <reaction evidence="1">
        <text>ATP + protein L-histidine = ADP + protein N-phospho-L-histidine.</text>
        <dbReference type="EC" id="2.7.13.3"/>
    </reaction>
</comment>
<dbReference type="PROSITE" id="PS01124">
    <property type="entry name" value="HTH_ARAC_FAMILY_2"/>
    <property type="match status" value="1"/>
</dbReference>
<dbReference type="SUPFAM" id="SSF101898">
    <property type="entry name" value="NHL repeat"/>
    <property type="match status" value="1"/>
</dbReference>
<feature type="domain" description="HTH araC/xylS-type" evidence="11">
    <location>
        <begin position="1234"/>
        <end position="1333"/>
    </location>
</feature>
<dbReference type="SUPFAM" id="SSF69322">
    <property type="entry name" value="Tricorn protease domain 2"/>
    <property type="match status" value="1"/>
</dbReference>
<feature type="compositionally biased region" description="Acidic residues" evidence="9">
    <location>
        <begin position="1070"/>
        <end position="1080"/>
    </location>
</feature>
<dbReference type="InterPro" id="IPR003594">
    <property type="entry name" value="HATPase_dom"/>
</dbReference>
<dbReference type="InterPro" id="IPR018062">
    <property type="entry name" value="HTH_AraC-typ_CS"/>
</dbReference>
<dbReference type="InterPro" id="IPR003661">
    <property type="entry name" value="HisK_dim/P_dom"/>
</dbReference>
<dbReference type="RefSeq" id="WP_154534120.1">
    <property type="nucleotide sequence ID" value="NZ_VUNG01000016.1"/>
</dbReference>
<dbReference type="Gene3D" id="3.30.565.10">
    <property type="entry name" value="Histidine kinase-like ATPase, C-terminal domain"/>
    <property type="match status" value="1"/>
</dbReference>
<dbReference type="FunFam" id="1.10.287.130:FF:000045">
    <property type="entry name" value="Two-component system sensor histidine kinase/response regulator"/>
    <property type="match status" value="1"/>
</dbReference>
<evidence type="ECO:0000256" key="7">
    <source>
        <dbReference type="PROSITE-ProRule" id="PRU00169"/>
    </source>
</evidence>
<keyword evidence="6" id="KW-0804">Transcription</keyword>
<evidence type="ECO:0000259" key="13">
    <source>
        <dbReference type="PROSITE" id="PS50110"/>
    </source>
</evidence>
<dbReference type="InterPro" id="IPR004358">
    <property type="entry name" value="Sig_transdc_His_kin-like_C"/>
</dbReference>
<evidence type="ECO:0000256" key="9">
    <source>
        <dbReference type="SAM" id="MobiDB-lite"/>
    </source>
</evidence>
<dbReference type="CDD" id="cd00082">
    <property type="entry name" value="HisKA"/>
    <property type="match status" value="1"/>
</dbReference>
<evidence type="ECO:0000259" key="12">
    <source>
        <dbReference type="PROSITE" id="PS50109"/>
    </source>
</evidence>
<comment type="caution">
    <text evidence="14">The sequence shown here is derived from an EMBL/GenBank/DDBJ whole genome shotgun (WGS) entry which is preliminary data.</text>
</comment>
<dbReference type="SUPFAM" id="SSF55874">
    <property type="entry name" value="ATPase domain of HSP90 chaperone/DNA topoisomerase II/histidine kinase"/>
    <property type="match status" value="1"/>
</dbReference>
<dbReference type="PANTHER" id="PTHR43547:SF2">
    <property type="entry name" value="HYBRID SIGNAL TRANSDUCTION HISTIDINE KINASE C"/>
    <property type="match status" value="1"/>
</dbReference>
<keyword evidence="5" id="KW-0238">DNA-binding</keyword>
<dbReference type="InterPro" id="IPR018060">
    <property type="entry name" value="HTH_AraC"/>
</dbReference>
<dbReference type="PROSITE" id="PS50109">
    <property type="entry name" value="HIS_KIN"/>
    <property type="match status" value="1"/>
</dbReference>
<dbReference type="PROSITE" id="PS50110">
    <property type="entry name" value="RESPONSE_REGULATORY"/>
    <property type="match status" value="1"/>
</dbReference>
<evidence type="ECO:0000256" key="5">
    <source>
        <dbReference type="ARBA" id="ARBA00023125"/>
    </source>
</evidence>
<dbReference type="InterPro" id="IPR011123">
    <property type="entry name" value="Y_Y_Y"/>
</dbReference>
<evidence type="ECO:0000313" key="14">
    <source>
        <dbReference type="EMBL" id="MST84534.1"/>
    </source>
</evidence>
<evidence type="ECO:0000256" key="8">
    <source>
        <dbReference type="SAM" id="Coils"/>
    </source>
</evidence>
<reference evidence="14 15" key="1">
    <citation type="submission" date="2019-08" db="EMBL/GenBank/DDBJ databases">
        <title>In-depth cultivation of the pig gut microbiome towards novel bacterial diversity and tailored functional studies.</title>
        <authorList>
            <person name="Wylensek D."/>
            <person name="Hitch T.C.A."/>
            <person name="Clavel T."/>
        </authorList>
    </citation>
    <scope>NUCLEOTIDE SEQUENCE [LARGE SCALE GENOMIC DNA]</scope>
    <source>
        <strain evidence="14 15">LKV-178-WT-2A</strain>
    </source>
</reference>
<feature type="coiled-coil region" evidence="8">
    <location>
        <begin position="786"/>
        <end position="813"/>
    </location>
</feature>
<dbReference type="GO" id="GO:0000155">
    <property type="term" value="F:phosphorelay sensor kinase activity"/>
    <property type="evidence" value="ECO:0007669"/>
    <property type="project" value="InterPro"/>
</dbReference>
<dbReference type="InterPro" id="IPR013783">
    <property type="entry name" value="Ig-like_fold"/>
</dbReference>
<dbReference type="SMART" id="SM00387">
    <property type="entry name" value="HATPase_c"/>
    <property type="match status" value="1"/>
</dbReference>
<dbReference type="EC" id="2.7.13.3" evidence="2"/>
<dbReference type="InterPro" id="IPR036097">
    <property type="entry name" value="HisK_dim/P_sf"/>
</dbReference>
<feature type="chain" id="PRO_5029522762" description="histidine kinase" evidence="10">
    <location>
        <begin position="19"/>
        <end position="1335"/>
    </location>
</feature>